<keyword evidence="10" id="KW-0961">Cell wall biogenesis/degradation</keyword>
<comment type="function">
    <text evidence="12">Pectinolytic enzyme involved in the degradation of xylogalacturonan (xga), a galacturonan backbone heavily substituted with xylose, and which is one important component of the hairy regions of pectin. Activity requires a galacturonic acid backbone substituted with xylose.</text>
</comment>
<evidence type="ECO:0000256" key="15">
    <source>
        <dbReference type="SAM" id="SignalP"/>
    </source>
</evidence>
<dbReference type="InterPro" id="IPR012334">
    <property type="entry name" value="Pectin_lyas_fold"/>
</dbReference>
<evidence type="ECO:0000256" key="3">
    <source>
        <dbReference type="ARBA" id="ARBA00022525"/>
    </source>
</evidence>
<dbReference type="InterPro" id="IPR000743">
    <property type="entry name" value="Glyco_hydro_28"/>
</dbReference>
<evidence type="ECO:0000256" key="11">
    <source>
        <dbReference type="ARBA" id="ARBA00023326"/>
    </source>
</evidence>
<dbReference type="Pfam" id="PF00295">
    <property type="entry name" value="Glyco_hydro_28"/>
    <property type="match status" value="1"/>
</dbReference>
<dbReference type="PANTHER" id="PTHR31736">
    <property type="match status" value="1"/>
</dbReference>
<feature type="chain" id="PRO_5034487087" evidence="15">
    <location>
        <begin position="29"/>
        <end position="430"/>
    </location>
</feature>
<evidence type="ECO:0000256" key="5">
    <source>
        <dbReference type="ARBA" id="ARBA00022737"/>
    </source>
</evidence>
<evidence type="ECO:0000256" key="6">
    <source>
        <dbReference type="ARBA" id="ARBA00022801"/>
    </source>
</evidence>
<keyword evidence="9 14" id="KW-0326">Glycosidase</keyword>
<feature type="signal peptide" evidence="15">
    <location>
        <begin position="1"/>
        <end position="28"/>
    </location>
</feature>
<dbReference type="GO" id="GO:0004650">
    <property type="term" value="F:polygalacturonase activity"/>
    <property type="evidence" value="ECO:0007669"/>
    <property type="project" value="InterPro"/>
</dbReference>
<comment type="similarity">
    <text evidence="2 14">Belongs to the glycosyl hydrolase 28 family.</text>
</comment>
<name>A0A8H6XXN2_9AGAR</name>
<evidence type="ECO:0000256" key="10">
    <source>
        <dbReference type="ARBA" id="ARBA00023316"/>
    </source>
</evidence>
<evidence type="ECO:0000256" key="14">
    <source>
        <dbReference type="RuleBase" id="RU361169"/>
    </source>
</evidence>
<evidence type="ECO:0000256" key="12">
    <source>
        <dbReference type="ARBA" id="ARBA00037278"/>
    </source>
</evidence>
<reference evidence="16" key="1">
    <citation type="submission" date="2020-05" db="EMBL/GenBank/DDBJ databases">
        <title>Mycena genomes resolve the evolution of fungal bioluminescence.</title>
        <authorList>
            <person name="Tsai I.J."/>
        </authorList>
    </citation>
    <scope>NUCLEOTIDE SEQUENCE</scope>
    <source>
        <strain evidence="16">160909Yilan</strain>
    </source>
</reference>
<dbReference type="GO" id="GO:0071555">
    <property type="term" value="P:cell wall organization"/>
    <property type="evidence" value="ECO:0007669"/>
    <property type="project" value="UniProtKB-KW"/>
</dbReference>
<evidence type="ECO:0000256" key="2">
    <source>
        <dbReference type="ARBA" id="ARBA00008834"/>
    </source>
</evidence>
<keyword evidence="8" id="KW-0119">Carbohydrate metabolism</keyword>
<keyword evidence="11" id="KW-0624">Polysaccharide degradation</keyword>
<protein>
    <submittedName>
        <fullName evidence="16">Extracellular exo-polygalacturonase</fullName>
    </submittedName>
</protein>
<evidence type="ECO:0000256" key="7">
    <source>
        <dbReference type="ARBA" id="ARBA00023180"/>
    </source>
</evidence>
<dbReference type="OrthoDB" id="187139at2759"/>
<keyword evidence="6 14" id="KW-0378">Hydrolase</keyword>
<evidence type="ECO:0000256" key="13">
    <source>
        <dbReference type="PROSITE-ProRule" id="PRU10052"/>
    </source>
</evidence>
<gene>
    <name evidence="16" type="ORF">MSAN_01781300</name>
</gene>
<keyword evidence="17" id="KW-1185">Reference proteome</keyword>
<dbReference type="EMBL" id="JACAZH010000017">
    <property type="protein sequence ID" value="KAF7348276.1"/>
    <property type="molecule type" value="Genomic_DNA"/>
</dbReference>
<evidence type="ECO:0000256" key="4">
    <source>
        <dbReference type="ARBA" id="ARBA00022729"/>
    </source>
</evidence>
<evidence type="ECO:0000256" key="8">
    <source>
        <dbReference type="ARBA" id="ARBA00023277"/>
    </source>
</evidence>
<dbReference type="SUPFAM" id="SSF51126">
    <property type="entry name" value="Pectin lyase-like"/>
    <property type="match status" value="1"/>
</dbReference>
<comment type="caution">
    <text evidence="16">The sequence shown here is derived from an EMBL/GenBank/DDBJ whole genome shotgun (WGS) entry which is preliminary data.</text>
</comment>
<dbReference type="Proteomes" id="UP000623467">
    <property type="component" value="Unassembled WGS sequence"/>
</dbReference>
<keyword evidence="5" id="KW-0677">Repeat</keyword>
<dbReference type="InterPro" id="IPR011050">
    <property type="entry name" value="Pectin_lyase_fold/virulence"/>
</dbReference>
<comment type="subcellular location">
    <subcellularLocation>
        <location evidence="1">Secreted</location>
    </subcellularLocation>
</comment>
<proteinExistence type="inferred from homology"/>
<keyword evidence="7" id="KW-0325">Glycoprotein</keyword>
<dbReference type="GO" id="GO:0000272">
    <property type="term" value="P:polysaccharide catabolic process"/>
    <property type="evidence" value="ECO:0007669"/>
    <property type="project" value="UniProtKB-KW"/>
</dbReference>
<keyword evidence="4 15" id="KW-0732">Signal</keyword>
<accession>A0A8H6XXN2</accession>
<dbReference type="GO" id="GO:0005576">
    <property type="term" value="C:extracellular region"/>
    <property type="evidence" value="ECO:0007669"/>
    <property type="project" value="UniProtKB-SubCell"/>
</dbReference>
<feature type="active site" evidence="13">
    <location>
        <position position="274"/>
    </location>
</feature>
<dbReference type="Gene3D" id="2.160.20.10">
    <property type="entry name" value="Single-stranded right-handed beta-helix, Pectin lyase-like"/>
    <property type="match status" value="1"/>
</dbReference>
<dbReference type="PANTHER" id="PTHR31736:SF9">
    <property type="entry name" value="ENDO-XYLOGALACTURONAN HYDROLASE A-RELATED"/>
    <property type="match status" value="1"/>
</dbReference>
<evidence type="ECO:0000256" key="1">
    <source>
        <dbReference type="ARBA" id="ARBA00004613"/>
    </source>
</evidence>
<organism evidence="16 17">
    <name type="scientific">Mycena sanguinolenta</name>
    <dbReference type="NCBI Taxonomy" id="230812"/>
    <lineage>
        <taxon>Eukaryota</taxon>
        <taxon>Fungi</taxon>
        <taxon>Dikarya</taxon>
        <taxon>Basidiomycota</taxon>
        <taxon>Agaricomycotina</taxon>
        <taxon>Agaricomycetes</taxon>
        <taxon>Agaricomycetidae</taxon>
        <taxon>Agaricales</taxon>
        <taxon>Marasmiineae</taxon>
        <taxon>Mycenaceae</taxon>
        <taxon>Mycena</taxon>
    </lineage>
</organism>
<sequence>MARNRQNSFFNLNALTIVCSIFFSAVWATPTEVSVAKRATCTPVSAGDAGTDDVPAIQAAFGSCGNGGIIVIPAGKEYAIRSPLSFAGCVNCDFQIEGTLKMSDDVDFWDGKSTVISINAIKGAKMHSVTGTGLVDGNGQPYWIGTILFMSVDVFEHAARNVAFAANSSYARPTLVSITGASTGITISNLRFKNPANVFHSVNGGSTNILYESLEMDATSTATAIAKNTDGFDVGASTFVTIKNTTVINQDDCVALKPGSNFAFVTDITCNGSHGLSVGSLGGGSGSTDTVTNAFLGPATMINSAKAVGIKLWEGGSAHGVATVRNVTWSGITVQNCDYAIQIQSCYEAANTSNCISNTDSLTEVIFTGFTGTTSTKFSPVVANINCAPGATCDVVVENFSVKPPSGTAEVLCSNIDDALGLTCSGAASG</sequence>
<dbReference type="AlphaFoldDB" id="A0A8H6XXN2"/>
<evidence type="ECO:0000313" key="17">
    <source>
        <dbReference type="Proteomes" id="UP000623467"/>
    </source>
</evidence>
<keyword evidence="3" id="KW-0964">Secreted</keyword>
<dbReference type="PROSITE" id="PS00502">
    <property type="entry name" value="POLYGALACTURONASE"/>
    <property type="match status" value="1"/>
</dbReference>
<evidence type="ECO:0000313" key="16">
    <source>
        <dbReference type="EMBL" id="KAF7348276.1"/>
    </source>
</evidence>
<evidence type="ECO:0000256" key="9">
    <source>
        <dbReference type="ARBA" id="ARBA00023295"/>
    </source>
</evidence>